<gene>
    <name evidence="3" type="ORF">Adu01nite_47980</name>
</gene>
<feature type="transmembrane region" description="Helical" evidence="2">
    <location>
        <begin position="96"/>
        <end position="119"/>
    </location>
</feature>
<protein>
    <submittedName>
        <fullName evidence="3">Uncharacterized protein</fullName>
    </submittedName>
</protein>
<feature type="region of interest" description="Disordered" evidence="1">
    <location>
        <begin position="1"/>
        <end position="88"/>
    </location>
</feature>
<keyword evidence="2" id="KW-1133">Transmembrane helix</keyword>
<evidence type="ECO:0000313" key="4">
    <source>
        <dbReference type="Proteomes" id="UP000637628"/>
    </source>
</evidence>
<keyword evidence="2" id="KW-0472">Membrane</keyword>
<comment type="caution">
    <text evidence="3">The sequence shown here is derived from an EMBL/GenBank/DDBJ whole genome shotgun (WGS) entry which is preliminary data.</text>
</comment>
<organism evidence="3 4">
    <name type="scientific">Paractinoplanes durhamensis</name>
    <dbReference type="NCBI Taxonomy" id="113563"/>
    <lineage>
        <taxon>Bacteria</taxon>
        <taxon>Bacillati</taxon>
        <taxon>Actinomycetota</taxon>
        <taxon>Actinomycetes</taxon>
        <taxon>Micromonosporales</taxon>
        <taxon>Micromonosporaceae</taxon>
        <taxon>Paractinoplanes</taxon>
    </lineage>
</organism>
<feature type="compositionally biased region" description="Low complexity" evidence="1">
    <location>
        <begin position="63"/>
        <end position="80"/>
    </location>
</feature>
<keyword evidence="4" id="KW-1185">Reference proteome</keyword>
<name>A0ABQ3Z0U9_9ACTN</name>
<keyword evidence="2" id="KW-0812">Transmembrane</keyword>
<dbReference type="Proteomes" id="UP000637628">
    <property type="component" value="Unassembled WGS sequence"/>
</dbReference>
<evidence type="ECO:0000313" key="3">
    <source>
        <dbReference type="EMBL" id="GIE03448.1"/>
    </source>
</evidence>
<proteinExistence type="predicted"/>
<sequence>MTDDHHQWMRPTPAENQRDPHHPGTAAHDPADTAGQRADLPASAPPVAAPIRGAAYSPGPVRTPTTATNPAATPIRAAGSGEPGPGTGRGRRVSRVFIALAAAAVILVGGGVIAVQAIGSAPDKPTTATSATGGGQPLDPEDQAWKIAQAQVDALLGDNEQAWLDLIDPSQPQYREQYRTLFRTLRAMRINHAEALAVPPPGEVGGTDFYVGFSYCFQGSPCPTAFNQPKMVKRVTLTTAGGRQVISVVDFNPTTIYNVKGAPWADDQLVITEGKRVVVAASASRAADIPQVIALADQAAVDIDRFGNHLRTAQDRYRIFLADDHDWATWFNGDQPEWAIGYAWEVAGTGMDVVLHASQVLDGTEDAQIVIRHEMGHVLTMIGAQPPDNPLEFLFNDRNQWLREGIAEYIGQNGRPAQQTYHRSTLQRAFRSSNPPRSIMASSVRAGSERNSVDGLYAMGYAATSCMAARYGEAAMFHFTDLVLREATKEDAASRKIYGKPFAQVDRDCLTWIRQHL</sequence>
<evidence type="ECO:0000256" key="2">
    <source>
        <dbReference type="SAM" id="Phobius"/>
    </source>
</evidence>
<evidence type="ECO:0000256" key="1">
    <source>
        <dbReference type="SAM" id="MobiDB-lite"/>
    </source>
</evidence>
<accession>A0ABQ3Z0U9</accession>
<reference evidence="3 4" key="1">
    <citation type="submission" date="2021-01" db="EMBL/GenBank/DDBJ databases">
        <title>Whole genome shotgun sequence of Actinoplanes durhamensis NBRC 14914.</title>
        <authorList>
            <person name="Komaki H."/>
            <person name="Tamura T."/>
        </authorList>
    </citation>
    <scope>NUCLEOTIDE SEQUENCE [LARGE SCALE GENOMIC DNA]</scope>
    <source>
        <strain evidence="3 4">NBRC 14914</strain>
    </source>
</reference>
<dbReference type="EMBL" id="BOML01000038">
    <property type="protein sequence ID" value="GIE03448.1"/>
    <property type="molecule type" value="Genomic_DNA"/>
</dbReference>